<dbReference type="EMBL" id="PETL01000041">
    <property type="protein sequence ID" value="PIV64712.1"/>
    <property type="molecule type" value="Genomic_DNA"/>
</dbReference>
<feature type="domain" description="Glycoside hydrolase family 29 N-terminal" evidence="1">
    <location>
        <begin position="45"/>
        <end position="310"/>
    </location>
</feature>
<sequence length="318" mass="36788">MRHRKMPYQQANTDWLSKCKYGIGVHWTVQTVPKRGPVLPFNHAVETFDVNAFTEMIESMGANYLIFTTTHAIQWLPGPNPILDKILPGRTCERDLLMEIAKSLSTRGIRTIFYYNHSCNNADDLLWEQVVGYHDEDKNRLVDNLCNIIAWMGKHYEKLISAWWFDSAYSLDPKEPHNTAKAMGGFQFPWERYTAAAKIGYPKRLVTYNAGVNQTYLFTEHQDYWAGEMVDLEHPPKGRFAENGLQWHGWTCLDDRKWVHSTPNTDLPPLLYSDERVTAFVRKCNKCKAPMTFNIGIYQDGTTSAQVIRQMQTLKNSL</sequence>
<evidence type="ECO:0000313" key="3">
    <source>
        <dbReference type="Proteomes" id="UP000228886"/>
    </source>
</evidence>
<dbReference type="AlphaFoldDB" id="A0A2M7EAD9"/>
<dbReference type="SUPFAM" id="SSF51445">
    <property type="entry name" value="(Trans)glycosidases"/>
    <property type="match status" value="1"/>
</dbReference>
<dbReference type="InterPro" id="IPR057739">
    <property type="entry name" value="Glyco_hydro_29_N"/>
</dbReference>
<protein>
    <recommendedName>
        <fullName evidence="1">Glycoside hydrolase family 29 N-terminal domain-containing protein</fullName>
    </recommendedName>
</protein>
<dbReference type="Proteomes" id="UP000228886">
    <property type="component" value="Unassembled WGS sequence"/>
</dbReference>
<gene>
    <name evidence="2" type="ORF">COS11_00720</name>
</gene>
<comment type="caution">
    <text evidence="2">The sequence shown here is derived from an EMBL/GenBank/DDBJ whole genome shotgun (WGS) entry which is preliminary data.</text>
</comment>
<accession>A0A2M7EAD9</accession>
<organism evidence="2 3">
    <name type="scientific">bacterium (Candidatus Ratteibacteria) CG01_land_8_20_14_3_00_40_19</name>
    <dbReference type="NCBI Taxonomy" id="2014290"/>
    <lineage>
        <taxon>Bacteria</taxon>
        <taxon>Candidatus Ratteibacteria</taxon>
    </lineage>
</organism>
<dbReference type="GO" id="GO:0004560">
    <property type="term" value="F:alpha-L-fucosidase activity"/>
    <property type="evidence" value="ECO:0007669"/>
    <property type="project" value="InterPro"/>
</dbReference>
<reference evidence="3" key="1">
    <citation type="submission" date="2017-09" db="EMBL/GenBank/DDBJ databases">
        <title>Depth-based differentiation of microbial function through sediment-hosted aquifers and enrichment of novel symbionts in the deep terrestrial subsurface.</title>
        <authorList>
            <person name="Probst A.J."/>
            <person name="Ladd B."/>
            <person name="Jarett J.K."/>
            <person name="Geller-Mcgrath D.E."/>
            <person name="Sieber C.M.K."/>
            <person name="Emerson J.B."/>
            <person name="Anantharaman K."/>
            <person name="Thomas B.C."/>
            <person name="Malmstrom R."/>
            <person name="Stieglmeier M."/>
            <person name="Klingl A."/>
            <person name="Woyke T."/>
            <person name="Ryan C.M."/>
            <person name="Banfield J.F."/>
        </authorList>
    </citation>
    <scope>NUCLEOTIDE SEQUENCE [LARGE SCALE GENOMIC DNA]</scope>
</reference>
<dbReference type="Pfam" id="PF01120">
    <property type="entry name" value="Alpha_L_fucos"/>
    <property type="match status" value="1"/>
</dbReference>
<dbReference type="InterPro" id="IPR017853">
    <property type="entry name" value="GH"/>
</dbReference>
<dbReference type="Gene3D" id="3.20.20.80">
    <property type="entry name" value="Glycosidases"/>
    <property type="match status" value="1"/>
</dbReference>
<dbReference type="GO" id="GO:0005975">
    <property type="term" value="P:carbohydrate metabolic process"/>
    <property type="evidence" value="ECO:0007669"/>
    <property type="project" value="InterPro"/>
</dbReference>
<evidence type="ECO:0000313" key="2">
    <source>
        <dbReference type="EMBL" id="PIV64712.1"/>
    </source>
</evidence>
<evidence type="ECO:0000259" key="1">
    <source>
        <dbReference type="Pfam" id="PF01120"/>
    </source>
</evidence>
<proteinExistence type="predicted"/>
<name>A0A2M7EAD9_9BACT</name>